<dbReference type="FunFam" id="3.30.70.1230:FF:000002">
    <property type="entry name" value="Adenylate cyclase"/>
    <property type="match status" value="1"/>
</dbReference>
<comment type="cofactor">
    <cofactor evidence="2">
        <name>Mg(2+)</name>
        <dbReference type="ChEBI" id="CHEBI:18420"/>
    </cofactor>
</comment>
<keyword evidence="13 18" id="KW-0472">Membrane</keyword>
<dbReference type="PANTHER" id="PTHR45627:SF26">
    <property type="entry name" value="ADENYLATE CYCLASE TYPE 1"/>
    <property type="match status" value="1"/>
</dbReference>
<keyword evidence="7" id="KW-0677">Repeat</keyword>
<evidence type="ECO:0000313" key="20">
    <source>
        <dbReference type="EMBL" id="KAH7645383.1"/>
    </source>
</evidence>
<feature type="region of interest" description="Disordered" evidence="17">
    <location>
        <begin position="1258"/>
        <end position="1284"/>
    </location>
</feature>
<dbReference type="InterPro" id="IPR032628">
    <property type="entry name" value="AC_N"/>
</dbReference>
<evidence type="ECO:0000256" key="3">
    <source>
        <dbReference type="ARBA" id="ARBA00004141"/>
    </source>
</evidence>
<feature type="transmembrane region" description="Helical" evidence="18">
    <location>
        <begin position="153"/>
        <end position="175"/>
    </location>
</feature>
<name>A0A9D4SKK4_DERFA</name>
<feature type="transmembrane region" description="Helical" evidence="18">
    <location>
        <begin position="89"/>
        <end position="106"/>
    </location>
</feature>
<organism evidence="20">
    <name type="scientific">Dermatophagoides farinae</name>
    <name type="common">American house dust mite</name>
    <dbReference type="NCBI Taxonomy" id="6954"/>
    <lineage>
        <taxon>Eukaryota</taxon>
        <taxon>Metazoa</taxon>
        <taxon>Ecdysozoa</taxon>
        <taxon>Arthropoda</taxon>
        <taxon>Chelicerata</taxon>
        <taxon>Arachnida</taxon>
        <taxon>Acari</taxon>
        <taxon>Acariformes</taxon>
        <taxon>Sarcoptiformes</taxon>
        <taxon>Astigmata</taxon>
        <taxon>Psoroptidia</taxon>
        <taxon>Analgoidea</taxon>
        <taxon>Pyroglyphidae</taxon>
        <taxon>Dermatophagoidinae</taxon>
        <taxon>Dermatophagoides</taxon>
    </lineage>
</organism>
<evidence type="ECO:0000256" key="5">
    <source>
        <dbReference type="ARBA" id="ARBA00022692"/>
    </source>
</evidence>
<dbReference type="GO" id="GO:0046872">
    <property type="term" value="F:metal ion binding"/>
    <property type="evidence" value="ECO:0007669"/>
    <property type="project" value="UniProtKB-KW"/>
</dbReference>
<dbReference type="Pfam" id="PF06327">
    <property type="entry name" value="Adcy_cons_dom"/>
    <property type="match status" value="1"/>
</dbReference>
<dbReference type="CDD" id="cd07302">
    <property type="entry name" value="CHD"/>
    <property type="match status" value="2"/>
</dbReference>
<feature type="domain" description="Guanylate cyclase" evidence="19">
    <location>
        <begin position="248"/>
        <end position="375"/>
    </location>
</feature>
<evidence type="ECO:0000256" key="13">
    <source>
        <dbReference type="ARBA" id="ARBA00023136"/>
    </source>
</evidence>
<comment type="subcellular location">
    <subcellularLocation>
        <location evidence="3">Membrane</location>
        <topology evidence="3">Multi-pass membrane protein</topology>
    </subcellularLocation>
</comment>
<gene>
    <name evidence="20" type="ORF">HUG17_0921</name>
</gene>
<sequence>MDHSVKVMHTHRKIAFSRLWIFQQRRFENQELEQLYQRYIFKLQQTSIVSALLLLSLLSISIALLQFYYIQHTVTLIATLISQQKPSDGLWAIVFVIFLTYTMLPIKILISFMFGLCISITHLSITIINLSIISITTTTTTNTSSIIAVHENFIHKQIIANALIFLAVNFIGLFTNNLMERAGRKAFLDTRNCINARLDMEDENEKLERLLLSVLPQHVAMEMKADILSPRELGQFHKIYIQKHENVSIVFADIVGFTVLASQCTAQELVRLLNELFGRFDQLANDNHCLRIKILGDCYYCVSGLPDPRSDHANCAVEMGLDMIDTIASVVEATDVNLNMRVGIHSGRVLCGVLGLRKWQYDVWSNDVTLANQMEAGGVPGRVHITQSTLDCLHNEYEVQDGNGSERNSYLREKNVKTYFIIPPQQRRKHFLFNTLHVRHLAGSKRKLSFKNVSNVVIQLLHSIKYSIDVPFANMAMLGNNNCCSSINNNNNNNNNNSNNNNLTLSTGIGGNEITFNKKFQGTDDNNFRKPFKKRHSIIYHQQNATTNRVNKYLSQAIEARSVDQEKSTHVNLLTLCFKDEQKERQYGEEKDRGYLIALVCSLILLCLLTALEFIILSKTIILEILFVVTFVWISIMIILILAARLECIKWDISKVFLVRLSTIISSIVFIYSIAQINVYTCLDDMACNYQNHTLIIDPQFIEMPEFSRLCPYPQYIIMSCVVSFFSLVIFLRLQILFECIYEYDVPLHVTGPLIILHFVLAILLHGRQVEWTARLDFLWNSQANDEKTEMLELQNSNRRILFNLLPSHVATHFLDNQFRNNMDLYHQSYAKVGVCFASIPNFMEFYVELDGNNQGVECLRLLNEIIADFDELLDQEKYKPIDKIKTVGSCYMAAIGLIPQYRIPENDTIYAAENMSCLVDVVFDMKDRLAEINDNSYNNFMLRVGLNIGPVVAGVIGARKPQYDIWGNTVNVASRMDSTGLPNHIQCTEEVYQLLKDYPYEFKCRGTVNVKGKGEMTTYFLLHKKSNHKPFKAIRPSNIDASKSGQNGSTTTTTTTTNNFKVKSQQQQQQPNNQFFPSSNNASHSTINIVENSVNENQQSNVEHSPNKTFMDRLHASAKSSRQHKDQRLSVIGESLPYIIRDKETSQSNNNNNNNNPRGIELNPTTIKTLLIGTNIIEKTNPNDLFTGDDSGKKLQHNFYFDDDALSNIKSQAIEREKQRNIFSPAMSRCTAFSVADSTKATIESAESLNKLLVDGDDDVDDVGKNRQQDESSSIYNISSNSSNQSCQYGQIIKKNYTKECIENNFYNNDNNRSRNLAIKSFQNNNKKRNLFNIDFPMDDLVYRNYRNDDDNNRQKSIENNQQQRIHHHQQNAMKRMSYQHFIDSGPDNIGQRQSSSSPLLMNSCVNNNDKANFQSDNRKIVKCKPMENQLNRYHLSDKNFNYKQQEQPQFSISNESDDNSSSEDDMNSVAALVGKTTTSIPPPLLGIKN</sequence>
<feature type="compositionally biased region" description="Low complexity" evidence="17">
    <location>
        <begin position="1051"/>
        <end position="1082"/>
    </location>
</feature>
<dbReference type="SUPFAM" id="SSF55073">
    <property type="entry name" value="Nucleotide cyclase"/>
    <property type="match status" value="2"/>
</dbReference>
<evidence type="ECO:0000256" key="9">
    <source>
        <dbReference type="ARBA" id="ARBA00022840"/>
    </source>
</evidence>
<proteinExistence type="inferred from homology"/>
<evidence type="ECO:0000256" key="11">
    <source>
        <dbReference type="ARBA" id="ARBA00022989"/>
    </source>
</evidence>
<evidence type="ECO:0000256" key="17">
    <source>
        <dbReference type="SAM" id="MobiDB-lite"/>
    </source>
</evidence>
<evidence type="ECO:0000256" key="4">
    <source>
        <dbReference type="ARBA" id="ARBA00012201"/>
    </source>
</evidence>
<feature type="transmembrane region" description="Helical" evidence="18">
    <location>
        <begin position="713"/>
        <end position="734"/>
    </location>
</feature>
<keyword evidence="15 16" id="KW-0456">Lyase</keyword>
<feature type="domain" description="Guanylate cyclase" evidence="19">
    <location>
        <begin position="834"/>
        <end position="978"/>
    </location>
</feature>
<evidence type="ECO:0000256" key="1">
    <source>
        <dbReference type="ARBA" id="ARBA00001593"/>
    </source>
</evidence>
<dbReference type="PANTHER" id="PTHR45627">
    <property type="entry name" value="ADENYLATE CYCLASE TYPE 1"/>
    <property type="match status" value="1"/>
</dbReference>
<evidence type="ECO:0000256" key="7">
    <source>
        <dbReference type="ARBA" id="ARBA00022737"/>
    </source>
</evidence>
<dbReference type="Gene3D" id="3.30.70.1230">
    <property type="entry name" value="Nucleotide cyclase"/>
    <property type="match status" value="2"/>
</dbReference>
<comment type="similarity">
    <text evidence="16">Belongs to the adenylyl cyclase class-4/guanylyl cyclase family.</text>
</comment>
<reference evidence="20" key="2">
    <citation type="journal article" date="2021" name="World Allergy Organ. J.">
        <title>Chromosome-level assembly of Dermatophagoides farinae genome and transcriptome reveals two novel allergens Der f 37 and Der f 39.</title>
        <authorList>
            <person name="Chen J."/>
            <person name="Cai Z."/>
            <person name="Fan D."/>
            <person name="Hu J."/>
            <person name="Hou Y."/>
            <person name="He Y."/>
            <person name="Zhang Z."/>
            <person name="Zhao Z."/>
            <person name="Gao P."/>
            <person name="Hu W."/>
            <person name="Sun J."/>
            <person name="Li J."/>
            <person name="Ji K."/>
        </authorList>
    </citation>
    <scope>NUCLEOTIDE SEQUENCE</scope>
    <source>
        <strain evidence="20">JKM2019</strain>
    </source>
</reference>
<keyword evidence="10" id="KW-0460">Magnesium</keyword>
<evidence type="ECO:0000256" key="10">
    <source>
        <dbReference type="ARBA" id="ARBA00022842"/>
    </source>
</evidence>
<dbReference type="Proteomes" id="UP000828236">
    <property type="component" value="Unassembled WGS sequence"/>
</dbReference>
<dbReference type="GO" id="GO:0005524">
    <property type="term" value="F:ATP binding"/>
    <property type="evidence" value="ECO:0007669"/>
    <property type="project" value="UniProtKB-KW"/>
</dbReference>
<evidence type="ECO:0000256" key="16">
    <source>
        <dbReference type="RuleBase" id="RU000405"/>
    </source>
</evidence>
<feature type="transmembrane region" description="Helical" evidence="18">
    <location>
        <begin position="48"/>
        <end position="69"/>
    </location>
</feature>
<feature type="compositionally biased region" description="Basic and acidic residues" evidence="17">
    <location>
        <begin position="1347"/>
        <end position="1358"/>
    </location>
</feature>
<dbReference type="GO" id="GO:0007189">
    <property type="term" value="P:adenylate cyclase-activating G protein-coupled receptor signaling pathway"/>
    <property type="evidence" value="ECO:0007669"/>
    <property type="project" value="TreeGrafter"/>
</dbReference>
<dbReference type="EMBL" id="SDOV01000001">
    <property type="protein sequence ID" value="KAH7645383.1"/>
    <property type="molecule type" value="Genomic_DNA"/>
</dbReference>
<keyword evidence="11 18" id="KW-1133">Transmembrane helix</keyword>
<dbReference type="GO" id="GO:0006171">
    <property type="term" value="P:cAMP biosynthetic process"/>
    <property type="evidence" value="ECO:0007669"/>
    <property type="project" value="UniProtKB-KW"/>
</dbReference>
<evidence type="ECO:0000256" key="15">
    <source>
        <dbReference type="ARBA" id="ARBA00023239"/>
    </source>
</evidence>
<keyword evidence="6" id="KW-0479">Metal-binding</keyword>
<feature type="compositionally biased region" description="Acidic residues" evidence="17">
    <location>
        <begin position="1457"/>
        <end position="1468"/>
    </location>
</feature>
<dbReference type="GO" id="GO:0004016">
    <property type="term" value="F:adenylate cyclase activity"/>
    <property type="evidence" value="ECO:0007669"/>
    <property type="project" value="UniProtKB-EC"/>
</dbReference>
<feature type="transmembrane region" description="Helical" evidence="18">
    <location>
        <begin position="746"/>
        <end position="765"/>
    </location>
</feature>
<feature type="region of interest" description="Disordered" evidence="17">
    <location>
        <begin position="1450"/>
        <end position="1469"/>
    </location>
</feature>
<dbReference type="GO" id="GO:0005886">
    <property type="term" value="C:plasma membrane"/>
    <property type="evidence" value="ECO:0007669"/>
    <property type="project" value="InterPro"/>
</dbReference>
<reference evidence="20" key="1">
    <citation type="submission" date="2020-06" db="EMBL/GenBank/DDBJ databases">
        <authorList>
            <person name="Ji K."/>
            <person name="Li J."/>
        </authorList>
    </citation>
    <scope>NUCLEOTIDE SEQUENCE</scope>
    <source>
        <strain evidence="20">JKM2019</strain>
        <tissue evidence="20">Whole body</tissue>
    </source>
</reference>
<dbReference type="PROSITE" id="PS00452">
    <property type="entry name" value="GUANYLATE_CYCLASE_1"/>
    <property type="match status" value="2"/>
</dbReference>
<dbReference type="InterPro" id="IPR009398">
    <property type="entry name" value="Adcy_conserved_dom"/>
</dbReference>
<keyword evidence="12" id="KW-0115">cAMP biosynthesis</keyword>
<protein>
    <recommendedName>
        <fullName evidence="4">adenylate cyclase</fullName>
        <ecNumber evidence="4">4.6.1.1</ecNumber>
    </recommendedName>
</protein>
<evidence type="ECO:0000259" key="19">
    <source>
        <dbReference type="PROSITE" id="PS50125"/>
    </source>
</evidence>
<feature type="transmembrane region" description="Helical" evidence="18">
    <location>
        <begin position="656"/>
        <end position="675"/>
    </location>
</feature>
<keyword evidence="9" id="KW-0067">ATP-binding</keyword>
<keyword evidence="14" id="KW-0325">Glycoprotein</keyword>
<evidence type="ECO:0000256" key="14">
    <source>
        <dbReference type="ARBA" id="ARBA00023180"/>
    </source>
</evidence>
<dbReference type="FunFam" id="3.30.70.1230:FF:000001">
    <property type="entry name" value="Adenylate cyclase"/>
    <property type="match status" value="1"/>
</dbReference>
<dbReference type="Pfam" id="PF00211">
    <property type="entry name" value="Guanylate_cyc"/>
    <property type="match status" value="2"/>
</dbReference>
<accession>A0A9D4SKK4</accession>
<feature type="compositionally biased region" description="Polar residues" evidence="17">
    <location>
        <begin position="1040"/>
        <end position="1050"/>
    </location>
</feature>
<evidence type="ECO:0000256" key="18">
    <source>
        <dbReference type="SAM" id="Phobius"/>
    </source>
</evidence>
<keyword evidence="5 18" id="KW-0812">Transmembrane</keyword>
<dbReference type="InterPro" id="IPR018297">
    <property type="entry name" value="A/G_cyclase_CS"/>
</dbReference>
<dbReference type="InterPro" id="IPR001054">
    <property type="entry name" value="A/G_cyclase"/>
</dbReference>
<feature type="region of interest" description="Disordered" evidence="17">
    <location>
        <begin position="1347"/>
        <end position="1374"/>
    </location>
</feature>
<dbReference type="SMART" id="SM00044">
    <property type="entry name" value="CYCc"/>
    <property type="match status" value="2"/>
</dbReference>
<dbReference type="InterPro" id="IPR029787">
    <property type="entry name" value="Nucleotide_cyclase"/>
</dbReference>
<dbReference type="Pfam" id="PF16214">
    <property type="entry name" value="AC_N"/>
    <property type="match status" value="1"/>
</dbReference>
<keyword evidence="8" id="KW-0547">Nucleotide-binding</keyword>
<feature type="transmembrane region" description="Helical" evidence="18">
    <location>
        <begin position="595"/>
        <end position="615"/>
    </location>
</feature>
<dbReference type="GO" id="GO:0035556">
    <property type="term" value="P:intracellular signal transduction"/>
    <property type="evidence" value="ECO:0007669"/>
    <property type="project" value="InterPro"/>
</dbReference>
<evidence type="ECO:0000256" key="6">
    <source>
        <dbReference type="ARBA" id="ARBA00022723"/>
    </source>
</evidence>
<feature type="compositionally biased region" description="Low complexity" evidence="17">
    <location>
        <begin position="1273"/>
        <end position="1284"/>
    </location>
</feature>
<feature type="transmembrane region" description="Helical" evidence="18">
    <location>
        <begin position="621"/>
        <end position="644"/>
    </location>
</feature>
<feature type="region of interest" description="Disordered" evidence="17">
    <location>
        <begin position="1036"/>
        <end position="1084"/>
    </location>
</feature>
<comment type="caution">
    <text evidence="20">The sequence shown here is derived from an EMBL/GenBank/DDBJ whole genome shotgun (WGS) entry which is preliminary data.</text>
</comment>
<evidence type="ECO:0000256" key="2">
    <source>
        <dbReference type="ARBA" id="ARBA00001946"/>
    </source>
</evidence>
<comment type="catalytic activity">
    <reaction evidence="1">
        <text>ATP = 3',5'-cyclic AMP + diphosphate</text>
        <dbReference type="Rhea" id="RHEA:15389"/>
        <dbReference type="ChEBI" id="CHEBI:30616"/>
        <dbReference type="ChEBI" id="CHEBI:33019"/>
        <dbReference type="ChEBI" id="CHEBI:58165"/>
        <dbReference type="EC" id="4.6.1.1"/>
    </reaction>
</comment>
<dbReference type="PROSITE" id="PS50125">
    <property type="entry name" value="GUANYLATE_CYCLASE_2"/>
    <property type="match status" value="2"/>
</dbReference>
<evidence type="ECO:0000256" key="8">
    <source>
        <dbReference type="ARBA" id="ARBA00022741"/>
    </source>
</evidence>
<dbReference type="EC" id="4.6.1.1" evidence="4"/>
<evidence type="ECO:0000256" key="12">
    <source>
        <dbReference type="ARBA" id="ARBA00022998"/>
    </source>
</evidence>